<proteinExistence type="predicted"/>
<accession>A0A5J4Q3F1</accession>
<dbReference type="Pfam" id="PF13186">
    <property type="entry name" value="SPASM"/>
    <property type="match status" value="1"/>
</dbReference>
<evidence type="ECO:0000259" key="1">
    <source>
        <dbReference type="Pfam" id="PF13186"/>
    </source>
</evidence>
<dbReference type="AlphaFoldDB" id="A0A5J4Q3F1"/>
<dbReference type="EMBL" id="SNRY01005208">
    <property type="protein sequence ID" value="KAA6315560.1"/>
    <property type="molecule type" value="Genomic_DNA"/>
</dbReference>
<dbReference type="NCBIfam" id="TIGR04085">
    <property type="entry name" value="rSAM_more_4Fe4S"/>
    <property type="match status" value="1"/>
</dbReference>
<sequence>LINYIEGNRRMLPCEAGIVNFFVEPYGDVYPCNGLEKKYWLASMGNIRETPDFKQIWEGEQAQKVREMVRKCPKNCWMVGTASPVMKKHIKHPLGWALRNKWHSIQGKSACLDKQWYNVGQNPIQGDLRENF</sequence>
<reference evidence="2" key="1">
    <citation type="submission" date="2019-03" db="EMBL/GenBank/DDBJ databases">
        <title>Single cell metagenomics reveals metabolic interactions within the superorganism composed of flagellate Streblomastix strix and complex community of Bacteroidetes bacteria on its surface.</title>
        <authorList>
            <person name="Treitli S.C."/>
            <person name="Kolisko M."/>
            <person name="Husnik F."/>
            <person name="Keeling P."/>
            <person name="Hampl V."/>
        </authorList>
    </citation>
    <scope>NUCLEOTIDE SEQUENCE</scope>
    <source>
        <strain evidence="2">STM</strain>
    </source>
</reference>
<dbReference type="InterPro" id="IPR013785">
    <property type="entry name" value="Aldolase_TIM"/>
</dbReference>
<name>A0A5J4Q3F1_9ZZZZ</name>
<organism evidence="2">
    <name type="scientific">termite gut metagenome</name>
    <dbReference type="NCBI Taxonomy" id="433724"/>
    <lineage>
        <taxon>unclassified sequences</taxon>
        <taxon>metagenomes</taxon>
        <taxon>organismal metagenomes</taxon>
    </lineage>
</organism>
<dbReference type="SUPFAM" id="SSF102114">
    <property type="entry name" value="Radical SAM enzymes"/>
    <property type="match status" value="1"/>
</dbReference>
<feature type="domain" description="4Fe4S-binding SPASM" evidence="1">
    <location>
        <begin position="14"/>
        <end position="76"/>
    </location>
</feature>
<gene>
    <name evidence="2" type="ORF">EZS27_034002</name>
</gene>
<dbReference type="CDD" id="cd21109">
    <property type="entry name" value="SPASM"/>
    <property type="match status" value="1"/>
</dbReference>
<dbReference type="InterPro" id="IPR058240">
    <property type="entry name" value="rSAM_sf"/>
</dbReference>
<evidence type="ECO:0000313" key="2">
    <source>
        <dbReference type="EMBL" id="KAA6315560.1"/>
    </source>
</evidence>
<feature type="non-terminal residue" evidence="2">
    <location>
        <position position="1"/>
    </location>
</feature>
<comment type="caution">
    <text evidence="2">The sequence shown here is derived from an EMBL/GenBank/DDBJ whole genome shotgun (WGS) entry which is preliminary data.</text>
</comment>
<dbReference type="Gene3D" id="3.20.20.70">
    <property type="entry name" value="Aldolase class I"/>
    <property type="match status" value="1"/>
</dbReference>
<protein>
    <recommendedName>
        <fullName evidence="1">4Fe4S-binding SPASM domain-containing protein</fullName>
    </recommendedName>
</protein>
<dbReference type="InterPro" id="IPR023885">
    <property type="entry name" value="4Fe4S-binding_SPASM_dom"/>
</dbReference>